<dbReference type="RefSeq" id="WP_048721872.1">
    <property type="nucleotide sequence ID" value="NZ_CP024101.1"/>
</dbReference>
<proteinExistence type="predicted"/>
<accession>A0AAX2CJC6</accession>
<dbReference type="Proteomes" id="UP000242164">
    <property type="component" value="Unassembled WGS sequence"/>
</dbReference>
<comment type="caution">
    <text evidence="1">The sequence shown here is derived from an EMBL/GenBank/DDBJ whole genome shotgun (WGS) entry which is preliminary data.</text>
</comment>
<sequence>MHSIQDALYNWLTIKTVVEARPDDIAAQETYELFHNIVYEDYQLKNVKVEKREEMYIVTYEKEQEMGYARFLLESIDCFIDQIK</sequence>
<gene>
    <name evidence="1" type="ORF">BCB44BAC_03004</name>
</gene>
<reference evidence="1 2" key="1">
    <citation type="submission" date="2016-08" db="EMBL/GenBank/DDBJ databases">
        <authorList>
            <person name="Loux V."/>
            <person name="Rue O."/>
        </authorList>
    </citation>
    <scope>NUCLEOTIDE SEQUENCE [LARGE SCALE GENOMIC DNA]</scope>
    <source>
        <strain evidence="1 2">AFSSA_08CEB44bac</strain>
    </source>
</reference>
<evidence type="ECO:0000313" key="2">
    <source>
        <dbReference type="Proteomes" id="UP000242164"/>
    </source>
</evidence>
<dbReference type="AlphaFoldDB" id="A0AAX2CJC6"/>
<name>A0AAX2CJC6_9BACI</name>
<evidence type="ECO:0000313" key="1">
    <source>
        <dbReference type="EMBL" id="SCL98390.1"/>
    </source>
</evidence>
<organism evidence="1 2">
    <name type="scientific">Bacillus cytotoxicus</name>
    <dbReference type="NCBI Taxonomy" id="580165"/>
    <lineage>
        <taxon>Bacteria</taxon>
        <taxon>Bacillati</taxon>
        <taxon>Bacillota</taxon>
        <taxon>Bacilli</taxon>
        <taxon>Bacillales</taxon>
        <taxon>Bacillaceae</taxon>
        <taxon>Bacillus</taxon>
        <taxon>Bacillus cereus group</taxon>
    </lineage>
</organism>
<protein>
    <submittedName>
        <fullName evidence="1">Uncharacterized protein</fullName>
    </submittedName>
</protein>
<dbReference type="EMBL" id="FMIK01000040">
    <property type="protein sequence ID" value="SCL98390.1"/>
    <property type="molecule type" value="Genomic_DNA"/>
</dbReference>